<dbReference type="KEGG" id="syw:SYNW1407"/>
<keyword evidence="2" id="KW-1185">Reference proteome</keyword>
<dbReference type="EMBL" id="BX569692">
    <property type="protein sequence ID" value="CAE07922.1"/>
    <property type="molecule type" value="Genomic_DNA"/>
</dbReference>
<accession>Q7U6D1</accession>
<protein>
    <submittedName>
        <fullName evidence="1">Uncharacterized protein</fullName>
    </submittedName>
</protein>
<dbReference type="eggNOG" id="ENOG503230I">
    <property type="taxonomic scope" value="Bacteria"/>
</dbReference>
<evidence type="ECO:0000313" key="2">
    <source>
        <dbReference type="Proteomes" id="UP000001422"/>
    </source>
</evidence>
<sequence length="74" mass="8514">MALQLHSADFLHDDGVTYCIRRDGLDQDFTVYEKRDGAWIDSGLDQAVKDVNFSEVKRLGLLIKRIMDADRWVA</sequence>
<name>Q7U6D1_PARMW</name>
<dbReference type="STRING" id="84588.SYNW1407"/>
<dbReference type="HOGENOM" id="CLU_2669768_0_0_3"/>
<evidence type="ECO:0000313" key="1">
    <source>
        <dbReference type="EMBL" id="CAE07922.1"/>
    </source>
</evidence>
<gene>
    <name evidence="1" type="ordered locus">SYNW1407</name>
</gene>
<dbReference type="RefSeq" id="WP_011128271.1">
    <property type="nucleotide sequence ID" value="NC_005070.1"/>
</dbReference>
<dbReference type="AlphaFoldDB" id="Q7U6D1"/>
<proteinExistence type="predicted"/>
<organism evidence="1 2">
    <name type="scientific">Parasynechococcus marenigrum (strain WH8102)</name>
    <dbReference type="NCBI Taxonomy" id="84588"/>
    <lineage>
        <taxon>Bacteria</taxon>
        <taxon>Bacillati</taxon>
        <taxon>Cyanobacteriota</taxon>
        <taxon>Cyanophyceae</taxon>
        <taxon>Synechococcales</taxon>
        <taxon>Prochlorococcaceae</taxon>
        <taxon>Parasynechococcus</taxon>
        <taxon>Parasynechococcus marenigrum</taxon>
    </lineage>
</organism>
<dbReference type="Proteomes" id="UP000001422">
    <property type="component" value="Chromosome"/>
</dbReference>
<reference evidence="1 2" key="1">
    <citation type="journal article" date="2003" name="Nature">
        <title>The genome of a motile marine Synechococcus.</title>
        <authorList>
            <person name="Palenik B."/>
            <person name="Brahamsha B."/>
            <person name="Larimer F."/>
            <person name="Land M."/>
            <person name="Hauser L."/>
            <person name="Chain P."/>
            <person name="Lamerdin J."/>
            <person name="Regala W."/>
            <person name="Allen E.A."/>
            <person name="McCarren J."/>
            <person name="Paulsen I."/>
            <person name="Dufresne A."/>
            <person name="Partensky F."/>
            <person name="Webb E."/>
            <person name="Waterbury J."/>
        </authorList>
    </citation>
    <scope>NUCLEOTIDE SEQUENCE [LARGE SCALE GENOMIC DNA]</scope>
    <source>
        <strain evidence="1 2">WH8102</strain>
    </source>
</reference>